<dbReference type="Gene3D" id="1.10.287.130">
    <property type="match status" value="1"/>
</dbReference>
<dbReference type="InterPro" id="IPR050398">
    <property type="entry name" value="HssS/ArlS-like"/>
</dbReference>
<dbReference type="Gene3D" id="3.30.565.10">
    <property type="entry name" value="Histidine kinase-like ATPase, C-terminal domain"/>
    <property type="match status" value="1"/>
</dbReference>
<gene>
    <name evidence="17" type="ORF">E4U82_07855</name>
</gene>
<dbReference type="FunFam" id="3.30.565.10:FF:000006">
    <property type="entry name" value="Sensor histidine kinase WalK"/>
    <property type="match status" value="1"/>
</dbReference>
<evidence type="ECO:0000313" key="18">
    <source>
        <dbReference type="Proteomes" id="UP000298484"/>
    </source>
</evidence>
<dbReference type="InterPro" id="IPR003661">
    <property type="entry name" value="HisK_dim/P_dom"/>
</dbReference>
<keyword evidence="7 14" id="KW-0812">Transmembrane</keyword>
<sequence>MSVRNRIKSVFPKGLLWQLSALNIIVVASAIILSGLAIYNTACFLVDTMGHLNDQQQSQYNATLFNYLLIFAVVTIVSGSLLHFYLTKKITKPIRSLIESAKQLKRGEYPKPVKNTAQGEVGELTDHFNGLISQLKTNDDSRQKLVSDISHELRTPLTNLNGYLQALENGDVKGNVELYHALHNESKRLTDIIEQIEWLKEWGDVSSRPYTDHDKADMSELIEQCTAMFQWVLEQKSLDINVTTDSYILSVHAEGIQQVITNLLENAIHYYQGEGHIGIKGNLGDDFYRVSISGPGERIPKEIQHRIFERFYRLDTSRNRETGGGGLGLAIAKEIIEQHNGKIGLHTEGNQNTFWFELPIT</sequence>
<dbReference type="SUPFAM" id="SSF47384">
    <property type="entry name" value="Homodimeric domain of signal transducing histidine kinase"/>
    <property type="match status" value="1"/>
</dbReference>
<evidence type="ECO:0000256" key="7">
    <source>
        <dbReference type="ARBA" id="ARBA00022692"/>
    </source>
</evidence>
<dbReference type="AlphaFoldDB" id="A0A4Y9AFS0"/>
<keyword evidence="6" id="KW-0808">Transferase</keyword>
<dbReference type="SUPFAM" id="SSF158472">
    <property type="entry name" value="HAMP domain-like"/>
    <property type="match status" value="1"/>
</dbReference>
<dbReference type="SMART" id="SM00387">
    <property type="entry name" value="HATPase_c"/>
    <property type="match status" value="1"/>
</dbReference>
<keyword evidence="18" id="KW-1185">Reference proteome</keyword>
<dbReference type="SMART" id="SM00388">
    <property type="entry name" value="HisKA"/>
    <property type="match status" value="1"/>
</dbReference>
<dbReference type="Proteomes" id="UP000298484">
    <property type="component" value="Unassembled WGS sequence"/>
</dbReference>
<dbReference type="PANTHER" id="PTHR45528:SF1">
    <property type="entry name" value="SENSOR HISTIDINE KINASE CPXA"/>
    <property type="match status" value="1"/>
</dbReference>
<dbReference type="PROSITE" id="PS50109">
    <property type="entry name" value="HIS_KIN"/>
    <property type="match status" value="1"/>
</dbReference>
<dbReference type="InterPro" id="IPR003660">
    <property type="entry name" value="HAMP_dom"/>
</dbReference>
<keyword evidence="5" id="KW-0597">Phosphoprotein</keyword>
<comment type="catalytic activity">
    <reaction evidence="1">
        <text>ATP + protein L-histidine = ADP + protein N-phospho-L-histidine.</text>
        <dbReference type="EC" id="2.7.13.3"/>
    </reaction>
</comment>
<dbReference type="PRINTS" id="PR00344">
    <property type="entry name" value="BCTRLSENSOR"/>
</dbReference>
<evidence type="ECO:0000256" key="11">
    <source>
        <dbReference type="ARBA" id="ARBA00022989"/>
    </source>
</evidence>
<comment type="subcellular location">
    <subcellularLocation>
        <location evidence="2">Cell membrane</location>
        <topology evidence="2">Multi-pass membrane protein</topology>
    </subcellularLocation>
</comment>
<evidence type="ECO:0000256" key="1">
    <source>
        <dbReference type="ARBA" id="ARBA00000085"/>
    </source>
</evidence>
<dbReference type="CDD" id="cd00082">
    <property type="entry name" value="HisKA"/>
    <property type="match status" value="1"/>
</dbReference>
<evidence type="ECO:0000256" key="8">
    <source>
        <dbReference type="ARBA" id="ARBA00022741"/>
    </source>
</evidence>
<name>A0A4Y9AFS0_9BACI</name>
<keyword evidence="9 17" id="KW-0418">Kinase</keyword>
<evidence type="ECO:0000256" key="2">
    <source>
        <dbReference type="ARBA" id="ARBA00004651"/>
    </source>
</evidence>
<evidence type="ECO:0000313" key="17">
    <source>
        <dbReference type="EMBL" id="TFJ93241.1"/>
    </source>
</evidence>
<feature type="domain" description="Histidine kinase" evidence="15">
    <location>
        <begin position="148"/>
        <end position="361"/>
    </location>
</feature>
<dbReference type="InterPro" id="IPR004358">
    <property type="entry name" value="Sig_transdc_His_kin-like_C"/>
</dbReference>
<evidence type="ECO:0000256" key="5">
    <source>
        <dbReference type="ARBA" id="ARBA00022553"/>
    </source>
</evidence>
<dbReference type="GO" id="GO:0005524">
    <property type="term" value="F:ATP binding"/>
    <property type="evidence" value="ECO:0007669"/>
    <property type="project" value="UniProtKB-KW"/>
</dbReference>
<keyword evidence="12" id="KW-0902">Two-component regulatory system</keyword>
<organism evidence="17 18">
    <name type="scientific">Lentibacillus salicampi</name>
    <dbReference type="NCBI Taxonomy" id="175306"/>
    <lineage>
        <taxon>Bacteria</taxon>
        <taxon>Bacillati</taxon>
        <taxon>Bacillota</taxon>
        <taxon>Bacilli</taxon>
        <taxon>Bacillales</taxon>
        <taxon>Bacillaceae</taxon>
        <taxon>Lentibacillus</taxon>
    </lineage>
</organism>
<dbReference type="InterPro" id="IPR003594">
    <property type="entry name" value="HATPase_dom"/>
</dbReference>
<evidence type="ECO:0000256" key="13">
    <source>
        <dbReference type="ARBA" id="ARBA00023136"/>
    </source>
</evidence>
<evidence type="ECO:0000256" key="6">
    <source>
        <dbReference type="ARBA" id="ARBA00022679"/>
    </source>
</evidence>
<dbReference type="GO" id="GO:0005886">
    <property type="term" value="C:plasma membrane"/>
    <property type="evidence" value="ECO:0007669"/>
    <property type="project" value="UniProtKB-SubCell"/>
</dbReference>
<dbReference type="CDD" id="cd06225">
    <property type="entry name" value="HAMP"/>
    <property type="match status" value="1"/>
</dbReference>
<keyword evidence="4" id="KW-1003">Cell membrane</keyword>
<feature type="transmembrane region" description="Helical" evidence="14">
    <location>
        <begin position="21"/>
        <end position="42"/>
    </location>
</feature>
<dbReference type="PANTHER" id="PTHR45528">
    <property type="entry name" value="SENSOR HISTIDINE KINASE CPXA"/>
    <property type="match status" value="1"/>
</dbReference>
<dbReference type="Gene3D" id="6.10.340.10">
    <property type="match status" value="1"/>
</dbReference>
<comment type="caution">
    <text evidence="17">The sequence shown here is derived from an EMBL/GenBank/DDBJ whole genome shotgun (WGS) entry which is preliminary data.</text>
</comment>
<dbReference type="InterPro" id="IPR036890">
    <property type="entry name" value="HATPase_C_sf"/>
</dbReference>
<proteinExistence type="predicted"/>
<dbReference type="OrthoDB" id="335833at2"/>
<dbReference type="EMBL" id="SRHY01000008">
    <property type="protein sequence ID" value="TFJ93241.1"/>
    <property type="molecule type" value="Genomic_DNA"/>
</dbReference>
<dbReference type="CDD" id="cd00075">
    <property type="entry name" value="HATPase"/>
    <property type="match status" value="1"/>
</dbReference>
<keyword evidence="11 14" id="KW-1133">Transmembrane helix</keyword>
<dbReference type="Pfam" id="PF02518">
    <property type="entry name" value="HATPase_c"/>
    <property type="match status" value="1"/>
</dbReference>
<accession>A0A4Y9AFS0</accession>
<dbReference type="InterPro" id="IPR036097">
    <property type="entry name" value="HisK_dim/P_sf"/>
</dbReference>
<reference evidence="17 18" key="1">
    <citation type="submission" date="2019-03" db="EMBL/GenBank/DDBJ databases">
        <title>Genome sequence of Lentibacillus salicampi ATCC BAA-719.</title>
        <authorList>
            <person name="Maclea K.S."/>
            <person name="Simoes Junior M."/>
        </authorList>
    </citation>
    <scope>NUCLEOTIDE SEQUENCE [LARGE SCALE GENOMIC DNA]</scope>
    <source>
        <strain evidence="17 18">ATCC BAA-719</strain>
    </source>
</reference>
<keyword evidence="8" id="KW-0547">Nucleotide-binding</keyword>
<dbReference type="EC" id="2.7.13.3" evidence="3"/>
<evidence type="ECO:0000256" key="9">
    <source>
        <dbReference type="ARBA" id="ARBA00022777"/>
    </source>
</evidence>
<evidence type="ECO:0000256" key="14">
    <source>
        <dbReference type="SAM" id="Phobius"/>
    </source>
</evidence>
<dbReference type="Pfam" id="PF00512">
    <property type="entry name" value="HisKA"/>
    <property type="match status" value="1"/>
</dbReference>
<evidence type="ECO:0000256" key="12">
    <source>
        <dbReference type="ARBA" id="ARBA00023012"/>
    </source>
</evidence>
<evidence type="ECO:0000259" key="16">
    <source>
        <dbReference type="PROSITE" id="PS50885"/>
    </source>
</evidence>
<feature type="transmembrane region" description="Helical" evidence="14">
    <location>
        <begin position="62"/>
        <end position="86"/>
    </location>
</feature>
<keyword evidence="13 14" id="KW-0472">Membrane</keyword>
<evidence type="ECO:0000256" key="4">
    <source>
        <dbReference type="ARBA" id="ARBA00022475"/>
    </source>
</evidence>
<evidence type="ECO:0000256" key="10">
    <source>
        <dbReference type="ARBA" id="ARBA00022840"/>
    </source>
</evidence>
<dbReference type="InterPro" id="IPR005467">
    <property type="entry name" value="His_kinase_dom"/>
</dbReference>
<dbReference type="SUPFAM" id="SSF55874">
    <property type="entry name" value="ATPase domain of HSP90 chaperone/DNA topoisomerase II/histidine kinase"/>
    <property type="match status" value="1"/>
</dbReference>
<dbReference type="GO" id="GO:0000155">
    <property type="term" value="F:phosphorelay sensor kinase activity"/>
    <property type="evidence" value="ECO:0007669"/>
    <property type="project" value="InterPro"/>
</dbReference>
<feature type="domain" description="HAMP" evidence="16">
    <location>
        <begin position="88"/>
        <end position="140"/>
    </location>
</feature>
<dbReference type="PROSITE" id="PS50885">
    <property type="entry name" value="HAMP"/>
    <property type="match status" value="1"/>
</dbReference>
<dbReference type="Pfam" id="PF00672">
    <property type="entry name" value="HAMP"/>
    <property type="match status" value="1"/>
</dbReference>
<evidence type="ECO:0000256" key="3">
    <source>
        <dbReference type="ARBA" id="ARBA00012438"/>
    </source>
</evidence>
<keyword evidence="10" id="KW-0067">ATP-binding</keyword>
<dbReference type="SMART" id="SM00304">
    <property type="entry name" value="HAMP"/>
    <property type="match status" value="1"/>
</dbReference>
<evidence type="ECO:0000259" key="15">
    <source>
        <dbReference type="PROSITE" id="PS50109"/>
    </source>
</evidence>
<protein>
    <recommendedName>
        <fullName evidence="3">histidine kinase</fullName>
        <ecNumber evidence="3">2.7.13.3</ecNumber>
    </recommendedName>
</protein>